<protein>
    <recommendedName>
        <fullName evidence="1">Dual specificity/tyrosine protein phosphatase N-terminal domain-containing protein</fullName>
    </recommendedName>
</protein>
<feature type="domain" description="Dual specificity/tyrosine protein phosphatase N-terminal" evidence="1">
    <location>
        <begin position="33"/>
        <end position="147"/>
    </location>
</feature>
<dbReference type="EMBL" id="GBRD01010195">
    <property type="protein sequence ID" value="JAG55629.1"/>
    <property type="molecule type" value="Transcribed_RNA"/>
</dbReference>
<dbReference type="Gene3D" id="3.90.190.10">
    <property type="entry name" value="Protein tyrosine phosphatase superfamily"/>
    <property type="match status" value="1"/>
</dbReference>
<sequence length="149" mass="17948">MKEQMENFSVRRKRMDERSFFRQDLREALEVCEFIPRRLYFATYKSHRILKDTEETHFFNTDDILVYVNFFMDFGPLNLGKVYKFCRLLYGKLKMNVFLKKKIVYWTLQASNKRTNAAFLIGSFAVIMLAFKPNEVMAILNTTYKYPPF</sequence>
<name>A0A0K8SR73_LYGHE</name>
<dbReference type="CDD" id="cd17657">
    <property type="entry name" value="CDC14_N"/>
    <property type="match status" value="1"/>
</dbReference>
<dbReference type="AlphaFoldDB" id="A0A0K8SR73"/>
<dbReference type="Pfam" id="PF14671">
    <property type="entry name" value="DSPn"/>
    <property type="match status" value="1"/>
</dbReference>
<dbReference type="InterPro" id="IPR029260">
    <property type="entry name" value="DSPn"/>
</dbReference>
<proteinExistence type="predicted"/>
<dbReference type="InterPro" id="IPR029021">
    <property type="entry name" value="Prot-tyrosine_phosphatase-like"/>
</dbReference>
<evidence type="ECO:0000313" key="2">
    <source>
        <dbReference type="EMBL" id="JAG55629.1"/>
    </source>
</evidence>
<reference evidence="2" key="1">
    <citation type="submission" date="2014-09" db="EMBL/GenBank/DDBJ databases">
        <authorList>
            <person name="Magalhaes I.L.F."/>
            <person name="Oliveira U."/>
            <person name="Santos F.R."/>
            <person name="Vidigal T.H.D.A."/>
            <person name="Brescovit A.D."/>
            <person name="Santos A.J."/>
        </authorList>
    </citation>
    <scope>NUCLEOTIDE SEQUENCE</scope>
</reference>
<dbReference type="SUPFAM" id="SSF52799">
    <property type="entry name" value="(Phosphotyrosine protein) phosphatases II"/>
    <property type="match status" value="1"/>
</dbReference>
<accession>A0A0K8SR73</accession>
<organism evidence="2">
    <name type="scientific">Lygus hesperus</name>
    <name type="common">Western plant bug</name>
    <dbReference type="NCBI Taxonomy" id="30085"/>
    <lineage>
        <taxon>Eukaryota</taxon>
        <taxon>Metazoa</taxon>
        <taxon>Ecdysozoa</taxon>
        <taxon>Arthropoda</taxon>
        <taxon>Hexapoda</taxon>
        <taxon>Insecta</taxon>
        <taxon>Pterygota</taxon>
        <taxon>Neoptera</taxon>
        <taxon>Paraneoptera</taxon>
        <taxon>Hemiptera</taxon>
        <taxon>Heteroptera</taxon>
        <taxon>Panheteroptera</taxon>
        <taxon>Cimicomorpha</taxon>
        <taxon>Miridae</taxon>
        <taxon>Mirini</taxon>
        <taxon>Lygus</taxon>
    </lineage>
</organism>
<evidence type="ECO:0000259" key="1">
    <source>
        <dbReference type="Pfam" id="PF14671"/>
    </source>
</evidence>